<keyword evidence="1" id="KW-0378">Hydrolase</keyword>
<proteinExistence type="predicted"/>
<dbReference type="PANTHER" id="PTHR37842:SF2">
    <property type="entry name" value="GYLCOSYL HYDROLASE 115 C-TERMINAL DOMAIN-CONTAINING PROTEIN"/>
    <property type="match status" value="1"/>
</dbReference>
<protein>
    <recommendedName>
        <fullName evidence="5">Alpha glucuronidase N-terminal domain-containing protein</fullName>
    </recommendedName>
</protein>
<dbReference type="GO" id="GO:0005975">
    <property type="term" value="P:carbohydrate metabolic process"/>
    <property type="evidence" value="ECO:0007669"/>
    <property type="project" value="UniProtKB-ARBA"/>
</dbReference>
<dbReference type="SUPFAM" id="SSF55545">
    <property type="entry name" value="beta-N-acetylhexosaminidase-like domain"/>
    <property type="match status" value="1"/>
</dbReference>
<dbReference type="InterPro" id="IPR017853">
    <property type="entry name" value="GH"/>
</dbReference>
<dbReference type="InterPro" id="IPR031924">
    <property type="entry name" value="GH115"/>
</dbReference>
<dbReference type="InterPro" id="IPR042301">
    <property type="entry name" value="GH115_sf"/>
</dbReference>
<evidence type="ECO:0008006" key="5">
    <source>
        <dbReference type="Google" id="ProtNLM"/>
    </source>
</evidence>
<evidence type="ECO:0000256" key="1">
    <source>
        <dbReference type="ARBA" id="ARBA00022801"/>
    </source>
</evidence>
<feature type="signal peptide" evidence="2">
    <location>
        <begin position="1"/>
        <end position="22"/>
    </location>
</feature>
<name>A0A6C2UJK5_9BACT</name>
<dbReference type="Pfam" id="PF15979">
    <property type="entry name" value="Glyco_hydro_115"/>
    <property type="match status" value="1"/>
</dbReference>
<dbReference type="Gene3D" id="3.30.379.10">
    <property type="entry name" value="Chitobiase/beta-hexosaminidase domain 2-like"/>
    <property type="match status" value="1"/>
</dbReference>
<dbReference type="GO" id="GO:0016787">
    <property type="term" value="F:hydrolase activity"/>
    <property type="evidence" value="ECO:0007669"/>
    <property type="project" value="UniProtKB-KW"/>
</dbReference>
<reference evidence="3 4" key="1">
    <citation type="submission" date="2019-04" db="EMBL/GenBank/DDBJ databases">
        <authorList>
            <person name="Van Vliet M D."/>
        </authorList>
    </citation>
    <scope>NUCLEOTIDE SEQUENCE [LARGE SCALE GENOMIC DNA]</scope>
    <source>
        <strain evidence="3 4">F21</strain>
    </source>
</reference>
<feature type="chain" id="PRO_5025574184" description="Alpha glucuronidase N-terminal domain-containing protein" evidence="2">
    <location>
        <begin position="23"/>
        <end position="700"/>
    </location>
</feature>
<accession>A0A6C2UJK5</accession>
<gene>
    <name evidence="3" type="ORF">SCARR_02468</name>
</gene>
<dbReference type="InterPro" id="IPR029018">
    <property type="entry name" value="Hex-like_dom2"/>
</dbReference>
<keyword evidence="2" id="KW-0732">Signal</keyword>
<evidence type="ECO:0000313" key="4">
    <source>
        <dbReference type="Proteomes" id="UP000346198"/>
    </source>
</evidence>
<evidence type="ECO:0000256" key="2">
    <source>
        <dbReference type="SAM" id="SignalP"/>
    </source>
</evidence>
<dbReference type="EMBL" id="CAAHFH010000001">
    <property type="protein sequence ID" value="VGO20405.1"/>
    <property type="molecule type" value="Genomic_DNA"/>
</dbReference>
<evidence type="ECO:0000313" key="3">
    <source>
        <dbReference type="EMBL" id="VGO20405.1"/>
    </source>
</evidence>
<keyword evidence="4" id="KW-1185">Reference proteome</keyword>
<dbReference type="Gene3D" id="3.20.20.520">
    <property type="entry name" value="Glycosyl hydrolase family 115"/>
    <property type="match status" value="1"/>
</dbReference>
<dbReference type="AlphaFoldDB" id="A0A6C2UJK5"/>
<organism evidence="3 4">
    <name type="scientific">Pontiella sulfatireligans</name>
    <dbReference type="NCBI Taxonomy" id="2750658"/>
    <lineage>
        <taxon>Bacteria</taxon>
        <taxon>Pseudomonadati</taxon>
        <taxon>Kiritimatiellota</taxon>
        <taxon>Kiritimatiellia</taxon>
        <taxon>Kiritimatiellales</taxon>
        <taxon>Pontiellaceae</taxon>
        <taxon>Pontiella</taxon>
    </lineage>
</organism>
<sequence>MKRIRFLHMILALFVGASAAIAQSATINSLVLTADTPWVVHDSRPKSIEAALDDIQNDWYKVFGRPPNILNSLPEEYKGPAIYFGNFPDSVISNVDRSALTGDESFLVRRHIDDKGRDGIVATANDDRGIIYAMYTFAEKVLGVDPWYYWTDHEPERRSSISVPNAFDVSSGPPTFTYRGWFINDEDLLNLFARDPVQENVFSLEMFDRVYETILRLKGNMVVPATFPFPDERCYELAARRGLVLNMHHILVLGLNTYRWPSQDAVFSYIQNKELMEQHWQTCIDAFKDYEVIWTVGYRGMHDRAFWNWETGVDTDEKRAAVINGAIARQVEMVRAKHPDAKFIANMWSEGAKLYHDGYIKLPEGVTLVWPDNGVGKIRDRGTVQAGQGIYYHTAMMNRRANQLTELINPALIYSELGRFVKAGATSFLLNNVSDIRPVPLSTDAFMKMGWNAESYIDDTPKVNEKEFMLDWCQRQYGEELAPELAELYHRYFYIPFTQSNPGYKHGKSVLHLRIREMDDVFAGLVLDDKPVPEELVKMAHVNYNYGAKSVPYVESLLKDVEAMVSRIPENRRDFFRGHLLTQTKLHLYSLYAEQNYSQAVLKYAEEDKATSIQHVEASIQAYEDLFSTLGDAEYGKWAGWYRGEAFNKIFHNYDRVCVVHARLTGQPEPLIRNVRDYEEIEQFQDRFSENFPLLYPKAK</sequence>
<dbReference type="PANTHER" id="PTHR37842">
    <property type="match status" value="1"/>
</dbReference>
<dbReference type="Proteomes" id="UP000346198">
    <property type="component" value="Unassembled WGS sequence"/>
</dbReference>
<dbReference type="SUPFAM" id="SSF51445">
    <property type="entry name" value="(Trans)glycosidases"/>
    <property type="match status" value="1"/>
</dbReference>
<dbReference type="RefSeq" id="WP_136061825.1">
    <property type="nucleotide sequence ID" value="NZ_CAAHFH010000001.1"/>
</dbReference>